<evidence type="ECO:0000256" key="1">
    <source>
        <dbReference type="ARBA" id="ARBA00000085"/>
    </source>
</evidence>
<evidence type="ECO:0000259" key="8">
    <source>
        <dbReference type="PROSITE" id="PS50112"/>
    </source>
</evidence>
<dbReference type="PROSITE" id="PS50109">
    <property type="entry name" value="HIS_KIN"/>
    <property type="match status" value="1"/>
</dbReference>
<evidence type="ECO:0000256" key="4">
    <source>
        <dbReference type="ARBA" id="ARBA00022679"/>
    </source>
</evidence>
<dbReference type="PANTHER" id="PTHR43304">
    <property type="entry name" value="PHYTOCHROME-LIKE PROTEIN CPH1"/>
    <property type="match status" value="1"/>
</dbReference>
<keyword evidence="6" id="KW-1133">Transmembrane helix</keyword>
<name>A0A4R6T0N0_9SPHI</name>
<dbReference type="SUPFAM" id="SSF55874">
    <property type="entry name" value="ATPase domain of HSP90 chaperone/DNA topoisomerase II/histidine kinase"/>
    <property type="match status" value="1"/>
</dbReference>
<comment type="caution">
    <text evidence="11">The sequence shown here is derived from an EMBL/GenBank/DDBJ whole genome shotgun (WGS) entry which is preliminary data.</text>
</comment>
<organism evidence="11 12">
    <name type="scientific">Pedobacter metabolipauper</name>
    <dbReference type="NCBI Taxonomy" id="425513"/>
    <lineage>
        <taxon>Bacteria</taxon>
        <taxon>Pseudomonadati</taxon>
        <taxon>Bacteroidota</taxon>
        <taxon>Sphingobacteriia</taxon>
        <taxon>Sphingobacteriales</taxon>
        <taxon>Sphingobacteriaceae</taxon>
        <taxon>Pedobacter</taxon>
    </lineage>
</organism>
<protein>
    <recommendedName>
        <fullName evidence="2">histidine kinase</fullName>
        <ecNumber evidence="2">2.7.13.3</ecNumber>
    </recommendedName>
</protein>
<keyword evidence="6" id="KW-0472">Membrane</keyword>
<sequence>MDLEQRLTAVNGWLLKKPKVAGIVVFLFFVLLIGFISYQRYRILKENAHKEMNSVLNVIEQNIEQSLKNSYTAALTLALTINYDGVPENFNEVGAQLIDSNSNFQAVQLVPDGIIKYVYPVAGNEKAINYNIFNGFKDNVVRAREAIKSRKMYFLGPDKLQQGGIGLVGRLPVYRKNKFWGFSAVVIKLDTFLKSAGIYNAKDNNYFFQFSKFNVLTQKEEFFLPGNTDFSGYMYETATFPDGNWRLYLVAANRYDTWYQIISPALFGLLLAVLCSLLLVQLLRKTLKLQMRVHDQASELLITENKFKTIFNEAAIGIALVRSDNGHFLQVNKRLVDRLGYSEEELYELSFQSITYPESIYAELDGLKDLRSGLINELKIQTRYIHKDGSIKWANVVETPLITGVGKAESHILIVEDITERKASQKDLSDSFNLLNEQNKRLMNFSYIVSHNLRSHSSNIQAITNLIDISESETERLEMIKLLKVVSDSLNETMINLNQVVNIQTNVNIVSEPLNLRKYINIAVSILNDQVVLTDADIRNHVPDHVIVNYNPAYLESVLLNFIYNAIRYAHPDRFPIIELSTFIENDQIVLQISDNGIGIDLDRYGNELFGMYKTFTSNPDSKGVGLFISKNQIDAMGGSVTVKSTLNIGTMFNIYFK</sequence>
<accession>A0A4R6T0N0</accession>
<dbReference type="InterPro" id="IPR004358">
    <property type="entry name" value="Sig_transdc_His_kin-like_C"/>
</dbReference>
<dbReference type="PRINTS" id="PR00344">
    <property type="entry name" value="BCTRLSENSOR"/>
</dbReference>
<dbReference type="SMART" id="SM00387">
    <property type="entry name" value="HATPase_c"/>
    <property type="match status" value="1"/>
</dbReference>
<evidence type="ECO:0000259" key="10">
    <source>
        <dbReference type="PROSITE" id="PS50839"/>
    </source>
</evidence>
<dbReference type="PROSITE" id="PS50112">
    <property type="entry name" value="PAS"/>
    <property type="match status" value="1"/>
</dbReference>
<dbReference type="InterPro" id="IPR035965">
    <property type="entry name" value="PAS-like_dom_sf"/>
</dbReference>
<dbReference type="PROSITE" id="PS50113">
    <property type="entry name" value="PAC"/>
    <property type="match status" value="1"/>
</dbReference>
<evidence type="ECO:0000313" key="12">
    <source>
        <dbReference type="Proteomes" id="UP000295620"/>
    </source>
</evidence>
<dbReference type="InterPro" id="IPR000700">
    <property type="entry name" value="PAS-assoc_C"/>
</dbReference>
<dbReference type="OrthoDB" id="1522284at2"/>
<evidence type="ECO:0000259" key="7">
    <source>
        <dbReference type="PROSITE" id="PS50109"/>
    </source>
</evidence>
<feature type="domain" description="Histidine kinase" evidence="7">
    <location>
        <begin position="448"/>
        <end position="658"/>
    </location>
</feature>
<feature type="domain" description="PAS" evidence="8">
    <location>
        <begin position="303"/>
        <end position="359"/>
    </location>
</feature>
<dbReference type="InterPro" id="IPR006189">
    <property type="entry name" value="CHASE_dom"/>
</dbReference>
<evidence type="ECO:0000256" key="5">
    <source>
        <dbReference type="ARBA" id="ARBA00022777"/>
    </source>
</evidence>
<dbReference type="InterPro" id="IPR003594">
    <property type="entry name" value="HATPase_dom"/>
</dbReference>
<keyword evidence="12" id="KW-1185">Reference proteome</keyword>
<dbReference type="Proteomes" id="UP000295620">
    <property type="component" value="Unassembled WGS sequence"/>
</dbReference>
<dbReference type="RefSeq" id="WP_133574236.1">
    <property type="nucleotide sequence ID" value="NZ_SNYC01000003.1"/>
</dbReference>
<dbReference type="EC" id="2.7.13.3" evidence="2"/>
<keyword evidence="3" id="KW-0597">Phosphoprotein</keyword>
<keyword evidence="4" id="KW-0808">Transferase</keyword>
<dbReference type="GO" id="GO:0004673">
    <property type="term" value="F:protein histidine kinase activity"/>
    <property type="evidence" value="ECO:0007669"/>
    <property type="project" value="UniProtKB-EC"/>
</dbReference>
<keyword evidence="5" id="KW-0418">Kinase</keyword>
<feature type="transmembrane region" description="Helical" evidence="6">
    <location>
        <begin position="20"/>
        <end position="38"/>
    </location>
</feature>
<dbReference type="InterPro" id="IPR052162">
    <property type="entry name" value="Sensor_kinase/Photoreceptor"/>
</dbReference>
<evidence type="ECO:0000259" key="9">
    <source>
        <dbReference type="PROSITE" id="PS50113"/>
    </source>
</evidence>
<dbReference type="InterPro" id="IPR001610">
    <property type="entry name" value="PAC"/>
</dbReference>
<dbReference type="SMART" id="SM00091">
    <property type="entry name" value="PAS"/>
    <property type="match status" value="1"/>
</dbReference>
<dbReference type="PROSITE" id="PS50839">
    <property type="entry name" value="CHASE"/>
    <property type="match status" value="1"/>
</dbReference>
<dbReference type="Gene3D" id="3.30.450.20">
    <property type="entry name" value="PAS domain"/>
    <property type="match status" value="1"/>
</dbReference>
<dbReference type="SMART" id="SM01079">
    <property type="entry name" value="CHASE"/>
    <property type="match status" value="1"/>
</dbReference>
<dbReference type="InterPro" id="IPR005467">
    <property type="entry name" value="His_kinase_dom"/>
</dbReference>
<dbReference type="PANTHER" id="PTHR43304:SF1">
    <property type="entry name" value="PAC DOMAIN-CONTAINING PROTEIN"/>
    <property type="match status" value="1"/>
</dbReference>
<dbReference type="SUPFAM" id="SSF55785">
    <property type="entry name" value="PYP-like sensor domain (PAS domain)"/>
    <property type="match status" value="1"/>
</dbReference>
<evidence type="ECO:0000313" key="11">
    <source>
        <dbReference type="EMBL" id="TDQ11138.1"/>
    </source>
</evidence>
<dbReference type="Pfam" id="PF13426">
    <property type="entry name" value="PAS_9"/>
    <property type="match status" value="1"/>
</dbReference>
<dbReference type="NCBIfam" id="TIGR00229">
    <property type="entry name" value="sensory_box"/>
    <property type="match status" value="1"/>
</dbReference>
<dbReference type="CDD" id="cd00130">
    <property type="entry name" value="PAS"/>
    <property type="match status" value="1"/>
</dbReference>
<feature type="domain" description="CHASE" evidence="10">
    <location>
        <begin position="111"/>
        <end position="198"/>
    </location>
</feature>
<dbReference type="Gene3D" id="3.30.565.10">
    <property type="entry name" value="Histidine kinase-like ATPase, C-terminal domain"/>
    <property type="match status" value="1"/>
</dbReference>
<dbReference type="InterPro" id="IPR036890">
    <property type="entry name" value="HATPase_C_sf"/>
</dbReference>
<gene>
    <name evidence="11" type="ORF">ATK78_0253</name>
</gene>
<proteinExistence type="predicted"/>
<dbReference type="InterPro" id="IPR000014">
    <property type="entry name" value="PAS"/>
</dbReference>
<feature type="transmembrane region" description="Helical" evidence="6">
    <location>
        <begin position="258"/>
        <end position="283"/>
    </location>
</feature>
<dbReference type="AlphaFoldDB" id="A0A4R6T0N0"/>
<feature type="domain" description="PAC" evidence="9">
    <location>
        <begin position="378"/>
        <end position="430"/>
    </location>
</feature>
<dbReference type="EMBL" id="SNYC01000003">
    <property type="protein sequence ID" value="TDQ11138.1"/>
    <property type="molecule type" value="Genomic_DNA"/>
</dbReference>
<dbReference type="SMART" id="SM00086">
    <property type="entry name" value="PAC"/>
    <property type="match status" value="1"/>
</dbReference>
<evidence type="ECO:0000256" key="2">
    <source>
        <dbReference type="ARBA" id="ARBA00012438"/>
    </source>
</evidence>
<comment type="catalytic activity">
    <reaction evidence="1">
        <text>ATP + protein L-histidine = ADP + protein N-phospho-L-histidine.</text>
        <dbReference type="EC" id="2.7.13.3"/>
    </reaction>
</comment>
<dbReference type="Pfam" id="PF03924">
    <property type="entry name" value="CHASE"/>
    <property type="match status" value="1"/>
</dbReference>
<evidence type="ECO:0000256" key="3">
    <source>
        <dbReference type="ARBA" id="ARBA00022553"/>
    </source>
</evidence>
<dbReference type="Pfam" id="PF02518">
    <property type="entry name" value="HATPase_c"/>
    <property type="match status" value="1"/>
</dbReference>
<reference evidence="11 12" key="1">
    <citation type="submission" date="2019-03" db="EMBL/GenBank/DDBJ databases">
        <title>Genomic Encyclopedia of Archaeal and Bacterial Type Strains, Phase II (KMG-II): from individual species to whole genera.</title>
        <authorList>
            <person name="Goeker M."/>
        </authorList>
    </citation>
    <scope>NUCLEOTIDE SEQUENCE [LARGE SCALE GENOMIC DNA]</scope>
    <source>
        <strain evidence="11 12">DSM 19035</strain>
    </source>
</reference>
<keyword evidence="6" id="KW-0812">Transmembrane</keyword>
<evidence type="ECO:0000256" key="6">
    <source>
        <dbReference type="SAM" id="Phobius"/>
    </source>
</evidence>